<proteinExistence type="predicted"/>
<reference evidence="1" key="1">
    <citation type="submission" date="2023-04" db="EMBL/GenBank/DDBJ databases">
        <title>Aspergillus oryzae NBRC 4228.</title>
        <authorList>
            <person name="Ichikawa N."/>
            <person name="Sato H."/>
            <person name="Tonouchi N."/>
        </authorList>
    </citation>
    <scope>NUCLEOTIDE SEQUENCE</scope>
    <source>
        <strain evidence="1">NBRC 4228</strain>
    </source>
</reference>
<dbReference type="EMBL" id="BSYA01000105">
    <property type="protein sequence ID" value="GMG32752.1"/>
    <property type="molecule type" value="Genomic_DNA"/>
</dbReference>
<dbReference type="Proteomes" id="UP001165205">
    <property type="component" value="Unassembled WGS sequence"/>
</dbReference>
<comment type="caution">
    <text evidence="1">The sequence shown here is derived from an EMBL/GenBank/DDBJ whole genome shotgun (WGS) entry which is preliminary data.</text>
</comment>
<evidence type="ECO:0000313" key="2">
    <source>
        <dbReference type="Proteomes" id="UP001165205"/>
    </source>
</evidence>
<organism evidence="1 2">
    <name type="scientific">Aspergillus oryzae</name>
    <name type="common">Yellow koji mold</name>
    <dbReference type="NCBI Taxonomy" id="5062"/>
    <lineage>
        <taxon>Eukaryota</taxon>
        <taxon>Fungi</taxon>
        <taxon>Dikarya</taxon>
        <taxon>Ascomycota</taxon>
        <taxon>Pezizomycotina</taxon>
        <taxon>Eurotiomycetes</taxon>
        <taxon>Eurotiomycetidae</taxon>
        <taxon>Eurotiales</taxon>
        <taxon>Aspergillaceae</taxon>
        <taxon>Aspergillus</taxon>
        <taxon>Aspergillus subgen. Circumdati</taxon>
    </lineage>
</organism>
<sequence length="131" mass="14663">MGLVLPPGYQRPFCQKYYRFGPIAADLSHVQETLTDLTITAGSDCSEADAERPEVTFSGSFKAFSGLHMIEKLEVPIPFLLGFSSSAPNVVGLEEALPGNIQWLTLTDDLCLQYEWEWQWETEYLLGALRS</sequence>
<dbReference type="AlphaFoldDB" id="A0AAN5BZ77"/>
<gene>
    <name evidence="1" type="ORF">Aory04_000841500</name>
</gene>
<evidence type="ECO:0000313" key="1">
    <source>
        <dbReference type="EMBL" id="GMG32752.1"/>
    </source>
</evidence>
<accession>A0AAN5BZ77</accession>
<name>A0AAN5BZ77_ASPOZ</name>
<protein>
    <submittedName>
        <fullName evidence="1">Unnamed protein product</fullName>
    </submittedName>
</protein>